<protein>
    <recommendedName>
        <fullName evidence="4">Auxin-responsive protein</fullName>
    </recommendedName>
</protein>
<dbReference type="EMBL" id="RWGY01000002">
    <property type="protein sequence ID" value="TVU48901.1"/>
    <property type="molecule type" value="Genomic_DNA"/>
</dbReference>
<proteinExistence type="inferred from homology"/>
<dbReference type="PANTHER" id="PTHR31374">
    <property type="entry name" value="AUXIN-INDUCED PROTEIN-LIKE-RELATED"/>
    <property type="match status" value="1"/>
</dbReference>
<dbReference type="Proteomes" id="UP000324897">
    <property type="component" value="Chromosome 6"/>
</dbReference>
<reference evidence="2 3" key="1">
    <citation type="journal article" date="2019" name="Sci. Rep.">
        <title>A high-quality genome of Eragrostis curvula grass provides insights into Poaceae evolution and supports new strategies to enhance forage quality.</title>
        <authorList>
            <person name="Carballo J."/>
            <person name="Santos B.A.C.M."/>
            <person name="Zappacosta D."/>
            <person name="Garbus I."/>
            <person name="Selva J.P."/>
            <person name="Gallo C.A."/>
            <person name="Diaz A."/>
            <person name="Albertini E."/>
            <person name="Caccamo M."/>
            <person name="Echenique V."/>
        </authorList>
    </citation>
    <scope>NUCLEOTIDE SEQUENCE [LARGE SCALE GENOMIC DNA]</scope>
    <source>
        <strain evidence="3">cv. Victoria</strain>
        <tissue evidence="2">Leaf</tissue>
    </source>
</reference>
<feature type="non-terminal residue" evidence="2">
    <location>
        <position position="1"/>
    </location>
</feature>
<comment type="caution">
    <text evidence="2">The sequence shown here is derived from an EMBL/GenBank/DDBJ whole genome shotgun (WGS) entry which is preliminary data.</text>
</comment>
<keyword evidence="3" id="KW-1185">Reference proteome</keyword>
<dbReference type="PANTHER" id="PTHR31374:SF413">
    <property type="entry name" value="AUXIN RESPONSIVE PROTEIN"/>
    <property type="match status" value="1"/>
</dbReference>
<evidence type="ECO:0000256" key="1">
    <source>
        <dbReference type="ARBA" id="ARBA00006974"/>
    </source>
</evidence>
<evidence type="ECO:0000313" key="3">
    <source>
        <dbReference type="Proteomes" id="UP000324897"/>
    </source>
</evidence>
<evidence type="ECO:0008006" key="4">
    <source>
        <dbReference type="Google" id="ProtNLM"/>
    </source>
</evidence>
<organism evidence="2 3">
    <name type="scientific">Eragrostis curvula</name>
    <name type="common">weeping love grass</name>
    <dbReference type="NCBI Taxonomy" id="38414"/>
    <lineage>
        <taxon>Eukaryota</taxon>
        <taxon>Viridiplantae</taxon>
        <taxon>Streptophyta</taxon>
        <taxon>Embryophyta</taxon>
        <taxon>Tracheophyta</taxon>
        <taxon>Spermatophyta</taxon>
        <taxon>Magnoliopsida</taxon>
        <taxon>Liliopsida</taxon>
        <taxon>Poales</taxon>
        <taxon>Poaceae</taxon>
        <taxon>PACMAD clade</taxon>
        <taxon>Chloridoideae</taxon>
        <taxon>Eragrostideae</taxon>
        <taxon>Eragrostidinae</taxon>
        <taxon>Eragrostis</taxon>
    </lineage>
</organism>
<dbReference type="Pfam" id="PF02519">
    <property type="entry name" value="Auxin_inducible"/>
    <property type="match status" value="2"/>
</dbReference>
<dbReference type="GO" id="GO:0009733">
    <property type="term" value="P:response to auxin"/>
    <property type="evidence" value="ECO:0007669"/>
    <property type="project" value="InterPro"/>
</dbReference>
<dbReference type="InterPro" id="IPR003676">
    <property type="entry name" value="SAUR_fam"/>
</dbReference>
<dbReference type="AlphaFoldDB" id="A0A5J9WLD1"/>
<evidence type="ECO:0000313" key="2">
    <source>
        <dbReference type="EMBL" id="TVU48901.1"/>
    </source>
</evidence>
<dbReference type="OrthoDB" id="838391at2759"/>
<comment type="similarity">
    <text evidence="1">Belongs to the ARG7 family.</text>
</comment>
<dbReference type="Gramene" id="TVU48901">
    <property type="protein sequence ID" value="TVU48901"/>
    <property type="gene ID" value="EJB05_00185"/>
</dbReference>
<gene>
    <name evidence="2" type="ORF">EJB05_00185</name>
</gene>
<accession>A0A5J9WLD1</accession>
<sequence length="181" mass="20147">MAVWGSRKAAKAHVPAWYVSTTGGDKGYVPMLLVDREEDEQDQKIMVHVRMLREPSMAALLETAAQQFGHGQRGVLRIPCDLTRKLQGAKASVPAWYACAAAGGKVPRGYVPMVLDAGEEDEQDQRILVHVRMLQEPSMAALLEKAAQQFGHGQRGVLRIPCDLTRFEQMMEDQWVDVESC</sequence>
<name>A0A5J9WLD1_9POAL</name>